<name>C3X7V7_OXAFO</name>
<dbReference type="AlphaFoldDB" id="C3X7V7"/>
<dbReference type="GeneID" id="77135787"/>
<accession>C3X7V7</accession>
<evidence type="ECO:0000313" key="2">
    <source>
        <dbReference type="Proteomes" id="UP000005089"/>
    </source>
</evidence>
<dbReference type="RefSeq" id="WP_005879648.1">
    <property type="nucleotide sequence ID" value="NZ_CP019430.1"/>
</dbReference>
<protein>
    <recommendedName>
        <fullName evidence="3">Replication protein P</fullName>
    </recommendedName>
</protein>
<dbReference type="Proteomes" id="UP000005089">
    <property type="component" value="Unassembled WGS sequence"/>
</dbReference>
<dbReference type="STRING" id="847.BRW83_1958"/>
<evidence type="ECO:0000313" key="1">
    <source>
        <dbReference type="EMBL" id="EEO29283.1"/>
    </source>
</evidence>
<dbReference type="OrthoDB" id="8946427at2"/>
<dbReference type="EMBL" id="GG658170">
    <property type="protein sequence ID" value="EEO29283.1"/>
    <property type="molecule type" value="Genomic_DNA"/>
</dbReference>
<reference evidence="1 2" key="1">
    <citation type="submission" date="2009-02" db="EMBL/GenBank/DDBJ databases">
        <title>The Genome Sequence of Oxalobacter formigenes OXCC13.</title>
        <authorList>
            <consortium name="The Broad Institute Genome Sequencing Platform"/>
            <person name="Ward D."/>
            <person name="Young S.K."/>
            <person name="Kodira C.D."/>
            <person name="Zeng Q."/>
            <person name="Koehrsen M."/>
            <person name="Alvarado L."/>
            <person name="Berlin A."/>
            <person name="Borenstein D."/>
            <person name="Chen Z."/>
            <person name="Engels R."/>
            <person name="Freedman E."/>
            <person name="Gellesch M."/>
            <person name="Goldberg J."/>
            <person name="Griggs A."/>
            <person name="Gujja S."/>
            <person name="Heiman D."/>
            <person name="Hepburn T."/>
            <person name="Howarth C."/>
            <person name="Jen D."/>
            <person name="Larson L."/>
            <person name="Lewis B."/>
            <person name="Mehta T."/>
            <person name="Park D."/>
            <person name="Pearson M."/>
            <person name="Roberts A."/>
            <person name="Saif S."/>
            <person name="Shea T."/>
            <person name="Shenoy N."/>
            <person name="Sisk P."/>
            <person name="Stolte C."/>
            <person name="Sykes S."/>
            <person name="Walk T."/>
            <person name="White J."/>
            <person name="Yandava C."/>
            <person name="Allison M.J."/>
            <person name="Lander E."/>
            <person name="Nusbaum C."/>
            <person name="Galagan J."/>
            <person name="Birren B."/>
        </authorList>
    </citation>
    <scope>NUCLEOTIDE SEQUENCE [LARGE SCALE GENOMIC DNA]</scope>
    <source>
        <strain evidence="1 2">OXCC13</strain>
    </source>
</reference>
<proteinExistence type="predicted"/>
<dbReference type="eggNOG" id="ENOG503358M">
    <property type="taxonomic scope" value="Bacteria"/>
</dbReference>
<keyword evidence="2" id="KW-1185">Reference proteome</keyword>
<sequence>MTTTLSTSTHWPTEALPKKWIDDLFDRMLMTFGKRFSDQWQGTDPQKLKEFWGTRMATLTSVEMRSGVEAMLKLKWPPTLNEFIELCRPSLDMTVAYYEAVNGMEARRKGEKGEWSHPAIFWAASKMTHDLLNQTYSNIKTRWENALSKELQKNGWPDIPAVMEALPAPGKTETDKERASRELENLNASGILKKQPGLAWAKKIMARKANGETLPAISVNWAQEAIKELA</sequence>
<evidence type="ECO:0008006" key="3">
    <source>
        <dbReference type="Google" id="ProtNLM"/>
    </source>
</evidence>
<dbReference type="HOGENOM" id="CLU_098184_0_0_4"/>
<organism evidence="1 2">
    <name type="scientific">Oxalobacter formigenes OXCC13</name>
    <dbReference type="NCBI Taxonomy" id="556269"/>
    <lineage>
        <taxon>Bacteria</taxon>
        <taxon>Pseudomonadati</taxon>
        <taxon>Pseudomonadota</taxon>
        <taxon>Betaproteobacteria</taxon>
        <taxon>Burkholderiales</taxon>
        <taxon>Oxalobacteraceae</taxon>
        <taxon>Oxalobacter</taxon>
    </lineage>
</organism>
<gene>
    <name evidence="1" type="ORF">OFBG_00311</name>
</gene>